<comment type="caution">
    <text evidence="10">The sequence shown here is derived from an EMBL/GenBank/DDBJ whole genome shotgun (WGS) entry which is preliminary data.</text>
</comment>
<keyword evidence="5 8" id="KW-1133">Transmembrane helix</keyword>
<feature type="transmembrane region" description="Helical" evidence="8">
    <location>
        <begin position="402"/>
        <end position="424"/>
    </location>
</feature>
<feature type="transmembrane region" description="Helical" evidence="8">
    <location>
        <begin position="225"/>
        <end position="245"/>
    </location>
</feature>
<comment type="similarity">
    <text evidence="2">Belongs to the major facilitator superfamily. TCR/Tet family.</text>
</comment>
<feature type="transmembrane region" description="Helical" evidence="8">
    <location>
        <begin position="465"/>
        <end position="489"/>
    </location>
</feature>
<feature type="transmembrane region" description="Helical" evidence="8">
    <location>
        <begin position="430"/>
        <end position="453"/>
    </location>
</feature>
<dbReference type="Pfam" id="PF07690">
    <property type="entry name" value="MFS_1"/>
    <property type="match status" value="1"/>
</dbReference>
<keyword evidence="11" id="KW-1185">Reference proteome</keyword>
<dbReference type="InterPro" id="IPR020846">
    <property type="entry name" value="MFS_dom"/>
</dbReference>
<dbReference type="GO" id="GO:0022857">
    <property type="term" value="F:transmembrane transporter activity"/>
    <property type="evidence" value="ECO:0007669"/>
    <property type="project" value="InterPro"/>
</dbReference>
<evidence type="ECO:0000256" key="1">
    <source>
        <dbReference type="ARBA" id="ARBA00004141"/>
    </source>
</evidence>
<dbReference type="Proteomes" id="UP001152649">
    <property type="component" value="Unassembled WGS sequence"/>
</dbReference>
<feature type="transmembrane region" description="Helical" evidence="8">
    <location>
        <begin position="542"/>
        <end position="560"/>
    </location>
</feature>
<evidence type="ECO:0000256" key="4">
    <source>
        <dbReference type="ARBA" id="ARBA00022692"/>
    </source>
</evidence>
<evidence type="ECO:0000256" key="2">
    <source>
        <dbReference type="ARBA" id="ARBA00007520"/>
    </source>
</evidence>
<keyword evidence="4 8" id="KW-0812">Transmembrane</keyword>
<evidence type="ECO:0000256" key="8">
    <source>
        <dbReference type="SAM" id="Phobius"/>
    </source>
</evidence>
<dbReference type="PANTHER" id="PTHR23501:SF12">
    <property type="entry name" value="MAJOR FACILITATOR SUPERFAMILY (MFS) PROFILE DOMAIN-CONTAINING PROTEIN-RELATED"/>
    <property type="match status" value="1"/>
</dbReference>
<evidence type="ECO:0000313" key="10">
    <source>
        <dbReference type="EMBL" id="CAG8403027.1"/>
    </source>
</evidence>
<feature type="region of interest" description="Disordered" evidence="7">
    <location>
        <begin position="1"/>
        <end position="21"/>
    </location>
</feature>
<accession>A0A9W4JJB7</accession>
<dbReference type="OrthoDB" id="10021397at2759"/>
<reference evidence="10" key="1">
    <citation type="submission" date="2021-07" db="EMBL/GenBank/DDBJ databases">
        <authorList>
            <person name="Branca A.L. A."/>
        </authorList>
    </citation>
    <scope>NUCLEOTIDE SEQUENCE</scope>
</reference>
<evidence type="ECO:0000259" key="9">
    <source>
        <dbReference type="PROSITE" id="PS50850"/>
    </source>
</evidence>
<dbReference type="InterPro" id="IPR036259">
    <property type="entry name" value="MFS_trans_sf"/>
</dbReference>
<evidence type="ECO:0000256" key="3">
    <source>
        <dbReference type="ARBA" id="ARBA00022448"/>
    </source>
</evidence>
<feature type="domain" description="Major facilitator superfamily (MFS) profile" evidence="9">
    <location>
        <begin position="53"/>
        <end position="528"/>
    </location>
</feature>
<keyword evidence="6 8" id="KW-0472">Membrane</keyword>
<feature type="transmembrane region" description="Helical" evidence="8">
    <location>
        <begin position="266"/>
        <end position="290"/>
    </location>
</feature>
<feature type="transmembrane region" description="Helical" evidence="8">
    <location>
        <begin position="138"/>
        <end position="157"/>
    </location>
</feature>
<dbReference type="PANTHER" id="PTHR23501">
    <property type="entry name" value="MAJOR FACILITATOR SUPERFAMILY"/>
    <property type="match status" value="1"/>
</dbReference>
<dbReference type="GO" id="GO:0005886">
    <property type="term" value="C:plasma membrane"/>
    <property type="evidence" value="ECO:0007669"/>
    <property type="project" value="TreeGrafter"/>
</dbReference>
<protein>
    <recommendedName>
        <fullName evidence="9">Major facilitator superfamily (MFS) profile domain-containing protein</fullName>
    </recommendedName>
</protein>
<feature type="transmembrane region" description="Helical" evidence="8">
    <location>
        <begin position="48"/>
        <end position="66"/>
    </location>
</feature>
<feature type="transmembrane region" description="Helical" evidence="8">
    <location>
        <begin position="163"/>
        <end position="184"/>
    </location>
</feature>
<organism evidence="10 11">
    <name type="scientific">Penicillium salamii</name>
    <dbReference type="NCBI Taxonomy" id="1612424"/>
    <lineage>
        <taxon>Eukaryota</taxon>
        <taxon>Fungi</taxon>
        <taxon>Dikarya</taxon>
        <taxon>Ascomycota</taxon>
        <taxon>Pezizomycotina</taxon>
        <taxon>Eurotiomycetes</taxon>
        <taxon>Eurotiomycetidae</taxon>
        <taxon>Eurotiales</taxon>
        <taxon>Aspergillaceae</taxon>
        <taxon>Penicillium</taxon>
    </lineage>
</organism>
<evidence type="ECO:0000256" key="7">
    <source>
        <dbReference type="SAM" id="MobiDB-lite"/>
    </source>
</evidence>
<dbReference type="EMBL" id="CAJVPG010000410">
    <property type="protein sequence ID" value="CAG8403027.1"/>
    <property type="molecule type" value="Genomic_DNA"/>
</dbReference>
<feature type="transmembrane region" description="Helical" evidence="8">
    <location>
        <begin position="196"/>
        <end position="213"/>
    </location>
</feature>
<evidence type="ECO:0000313" key="11">
    <source>
        <dbReference type="Proteomes" id="UP001152649"/>
    </source>
</evidence>
<feature type="transmembrane region" description="Helical" evidence="8">
    <location>
        <begin position="377"/>
        <end position="395"/>
    </location>
</feature>
<name>A0A9W4JJB7_9EURO</name>
<feature type="transmembrane region" description="Helical" evidence="8">
    <location>
        <begin position="296"/>
        <end position="316"/>
    </location>
</feature>
<dbReference type="Gene3D" id="1.20.1250.20">
    <property type="entry name" value="MFS general substrate transporter like domains"/>
    <property type="match status" value="2"/>
</dbReference>
<proteinExistence type="inferred from homology"/>
<keyword evidence="3" id="KW-0813">Transport</keyword>
<dbReference type="AlphaFoldDB" id="A0A9W4JJB7"/>
<evidence type="ECO:0000256" key="5">
    <source>
        <dbReference type="ARBA" id="ARBA00022989"/>
    </source>
</evidence>
<comment type="subcellular location">
    <subcellularLocation>
        <location evidence="1">Membrane</location>
        <topology evidence="1">Multi-pass membrane protein</topology>
    </subcellularLocation>
</comment>
<evidence type="ECO:0000256" key="6">
    <source>
        <dbReference type="ARBA" id="ARBA00023136"/>
    </source>
</evidence>
<feature type="transmembrane region" description="Helical" evidence="8">
    <location>
        <begin position="337"/>
        <end position="357"/>
    </location>
</feature>
<sequence length="573" mass="61126">MSATHTDHALAHEQFGSEHKTSNVESAQGLSDYQAAEDPSANRQIRGFKWFLVVVSILSSIFLYALDNTIVADIIPVRAHVHRGLRVQPYTHIIPQAIVNDFSSVDNLGWLTVGFNIGGVAVIMPLGKLYGLFDAKWLYIGSATIFLAASALCGAAPDVDGEIVGRVFAGAGGIGIYIGVMILLSVNTGDQERPMYLSLVGLIWGIGTVLGPVVGGAFEKVTWRWAFYINLVIGGALCPIWFFLLPSFHPAKHLSLGQRFRKFDSVGTILSIGAVVATMMPINFGGVLYAWNSGQIIALFVVAGVLWILFAVQQSWTFLTGPLDRMFPVQFLRNKEALLLFILAAACNASTFVPIYYIPIYFQFTRGDSALDSAVRLLPLIFLLCGMVLASGYLMSRFGCYMPWYTIGAAVALIGNVLLSQINAGTSPSYVYGSEAMLGLGGGAFVQAGYAVIQTVVPPEDLGHAVSFMIIAQIGGIALGLSCASAVFINGATLDLQQLLPNTPTDALQSAITGTGSAVLEKLSPEMRETALNLIVSNMSKTFIFAYVGSAVALIGSLGLSRKRVFVPAGAGA</sequence>
<gene>
    <name evidence="10" type="ORF">PSALAMII_LOCUS7985</name>
</gene>
<dbReference type="InterPro" id="IPR011701">
    <property type="entry name" value="MFS"/>
</dbReference>
<dbReference type="SUPFAM" id="SSF103473">
    <property type="entry name" value="MFS general substrate transporter"/>
    <property type="match status" value="1"/>
</dbReference>
<dbReference type="PROSITE" id="PS50850">
    <property type="entry name" value="MFS"/>
    <property type="match status" value="1"/>
</dbReference>